<protein>
    <submittedName>
        <fullName evidence="1">Uncharacterized protein</fullName>
    </submittedName>
</protein>
<gene>
    <name evidence="1" type="ORF">SPRG_13089</name>
</gene>
<proteinExistence type="predicted"/>
<dbReference type="OMA" id="CVPLWWP"/>
<organism evidence="1 2">
    <name type="scientific">Saprolegnia parasitica (strain CBS 223.65)</name>
    <dbReference type="NCBI Taxonomy" id="695850"/>
    <lineage>
        <taxon>Eukaryota</taxon>
        <taxon>Sar</taxon>
        <taxon>Stramenopiles</taxon>
        <taxon>Oomycota</taxon>
        <taxon>Saprolegniomycetes</taxon>
        <taxon>Saprolegniales</taxon>
        <taxon>Saprolegniaceae</taxon>
        <taxon>Saprolegnia</taxon>
    </lineage>
</organism>
<dbReference type="RefSeq" id="XP_012207352.1">
    <property type="nucleotide sequence ID" value="XM_012351962.1"/>
</dbReference>
<evidence type="ECO:0000313" key="1">
    <source>
        <dbReference type="EMBL" id="KDO21906.1"/>
    </source>
</evidence>
<reference evidence="1 2" key="1">
    <citation type="journal article" date="2013" name="PLoS Genet.">
        <title>Distinctive expansion of potential virulence genes in the genome of the oomycete fish pathogen Saprolegnia parasitica.</title>
        <authorList>
            <person name="Jiang R.H."/>
            <person name="de Bruijn I."/>
            <person name="Haas B.J."/>
            <person name="Belmonte R."/>
            <person name="Lobach L."/>
            <person name="Christie J."/>
            <person name="van den Ackerveken G."/>
            <person name="Bottin A."/>
            <person name="Bulone V."/>
            <person name="Diaz-Moreno S.M."/>
            <person name="Dumas B."/>
            <person name="Fan L."/>
            <person name="Gaulin E."/>
            <person name="Govers F."/>
            <person name="Grenville-Briggs L.J."/>
            <person name="Horner N.R."/>
            <person name="Levin J.Z."/>
            <person name="Mammella M."/>
            <person name="Meijer H.J."/>
            <person name="Morris P."/>
            <person name="Nusbaum C."/>
            <person name="Oome S."/>
            <person name="Phillips A.J."/>
            <person name="van Rooyen D."/>
            <person name="Rzeszutek E."/>
            <person name="Saraiva M."/>
            <person name="Secombes C.J."/>
            <person name="Seidl M.F."/>
            <person name="Snel B."/>
            <person name="Stassen J.H."/>
            <person name="Sykes S."/>
            <person name="Tripathy S."/>
            <person name="van den Berg H."/>
            <person name="Vega-Arreguin J.C."/>
            <person name="Wawra S."/>
            <person name="Young S.K."/>
            <person name="Zeng Q."/>
            <person name="Dieguez-Uribeondo J."/>
            <person name="Russ C."/>
            <person name="Tyler B.M."/>
            <person name="van West P."/>
        </authorList>
    </citation>
    <scope>NUCLEOTIDE SEQUENCE [LARGE SCALE GENOMIC DNA]</scope>
    <source>
        <strain evidence="1 2">CBS 223.65</strain>
    </source>
</reference>
<dbReference type="GeneID" id="24134994"/>
<dbReference type="VEuPathDB" id="FungiDB:SPRG_13089"/>
<dbReference type="KEGG" id="spar:SPRG_13089"/>
<dbReference type="AlphaFoldDB" id="A0A067C5S8"/>
<name>A0A067C5S8_SAPPC</name>
<dbReference type="EMBL" id="KK583278">
    <property type="protein sequence ID" value="KDO21906.1"/>
    <property type="molecule type" value="Genomic_DNA"/>
</dbReference>
<keyword evidence="2" id="KW-1185">Reference proteome</keyword>
<accession>A0A067C5S8</accession>
<sequence>MSDDEDEFSLRTFARDAVMPHCCLNELDMKRIPTAKLGGLTVTSWPLSPETVATLMTKYAGRVPAKNIISRGFHSIVDEGCFEDSCLSELDPAPGVSDTSIAFSTTLAHFAIDVTGDASKLKPVTKRPPPDTFATVVYFFPSTCVGGAVTIAHEHQTTTFEALDGCCLAFYSTCDVTVAPITSGHRSFAVYYAAYDLEASAWDDEHFPKAWYAPRPLPSIQELQDASRRDDPEGYIGITVGLETRSLTPTFDSLTGCDKAVVDRLLDAGVFDIALVRAGDDNSDAPARIETFHPRCKAPALVQEISHQTPISEFADDAHEYESPGRFLLVWPKAHRVRMLGYDRTIALLRANVDGAVVDDFGFGSLHGIFEAAFRFFYPQPSTNFRHDPEHITNMMASVLYDHGDVGLIEAFLAVHDWWADDAIMADWLLAVLRRFGAPRFQHRLRTADVSIPFVAQLVRLATAGDRLAQTIASDCVPLWWPRLLHYLVQTVRDTPTAVCRVFDMETGRVS</sequence>
<evidence type="ECO:0000313" key="2">
    <source>
        <dbReference type="Proteomes" id="UP000030745"/>
    </source>
</evidence>
<dbReference type="Proteomes" id="UP000030745">
    <property type="component" value="Unassembled WGS sequence"/>
</dbReference>